<evidence type="ECO:0000256" key="7">
    <source>
        <dbReference type="ARBA" id="ARBA00023288"/>
    </source>
</evidence>
<dbReference type="GO" id="GO:0009279">
    <property type="term" value="C:cell outer membrane"/>
    <property type="evidence" value="ECO:0007669"/>
    <property type="project" value="UniProtKB-SubCell"/>
</dbReference>
<evidence type="ECO:0000313" key="10">
    <source>
        <dbReference type="EMBL" id="RYT69465.1"/>
    </source>
</evidence>
<dbReference type="RefSeq" id="WP_118364583.1">
    <property type="nucleotide sequence ID" value="NZ_JADNCV010000022.1"/>
</dbReference>
<dbReference type="Proteomes" id="UP000291917">
    <property type="component" value="Unassembled WGS sequence"/>
</dbReference>
<keyword evidence="3 8" id="KW-0732">Signal</keyword>
<organism evidence="10 11">
    <name type="scientific">Bacteroides eggerthii</name>
    <dbReference type="NCBI Taxonomy" id="28111"/>
    <lineage>
        <taxon>Bacteria</taxon>
        <taxon>Pseudomonadati</taxon>
        <taxon>Bacteroidota</taxon>
        <taxon>Bacteroidia</taxon>
        <taxon>Bacteroidales</taxon>
        <taxon>Bacteroidaceae</taxon>
        <taxon>Bacteroides</taxon>
    </lineage>
</organism>
<evidence type="ECO:0000256" key="3">
    <source>
        <dbReference type="ARBA" id="ARBA00022729"/>
    </source>
</evidence>
<dbReference type="AlphaFoldDB" id="A0A4Q5GNV2"/>
<evidence type="ECO:0000313" key="11">
    <source>
        <dbReference type="Proteomes" id="UP000291917"/>
    </source>
</evidence>
<protein>
    <submittedName>
        <fullName evidence="9">FimB/Mfa2 family fimbrial subunit</fullName>
    </submittedName>
</protein>
<dbReference type="EMBL" id="VVZX01000033">
    <property type="protein sequence ID" value="KAA5269598.1"/>
    <property type="molecule type" value="Genomic_DNA"/>
</dbReference>
<comment type="similarity">
    <text evidence="2">Belongs to the bacteroidetes fimbrillin superfamily. FimB/Mfa2 family.</text>
</comment>
<dbReference type="EMBL" id="RCXL01000035">
    <property type="protein sequence ID" value="RYT69465.1"/>
    <property type="molecule type" value="Genomic_DNA"/>
</dbReference>
<feature type="chain" id="PRO_5020796633" evidence="8">
    <location>
        <begin position="25"/>
        <end position="307"/>
    </location>
</feature>
<dbReference type="Gene3D" id="2.60.40.2100">
    <property type="match status" value="1"/>
</dbReference>
<comment type="caution">
    <text evidence="10">The sequence shown here is derived from an EMBL/GenBank/DDBJ whole genome shotgun (WGS) entry which is preliminary data.</text>
</comment>
<dbReference type="PROSITE" id="PS51257">
    <property type="entry name" value="PROKAR_LIPOPROTEIN"/>
    <property type="match status" value="1"/>
</dbReference>
<accession>A0A4Q5GNV2</accession>
<dbReference type="InterPro" id="IPR014941">
    <property type="entry name" value="FimB/Mfa2/Mfa3"/>
</dbReference>
<evidence type="ECO:0000313" key="9">
    <source>
        <dbReference type="EMBL" id="KAA5269598.1"/>
    </source>
</evidence>
<evidence type="ECO:0000256" key="5">
    <source>
        <dbReference type="ARBA" id="ARBA00023139"/>
    </source>
</evidence>
<keyword evidence="4" id="KW-0472">Membrane</keyword>
<evidence type="ECO:0000256" key="6">
    <source>
        <dbReference type="ARBA" id="ARBA00023237"/>
    </source>
</evidence>
<dbReference type="Pfam" id="PF08842">
    <property type="entry name" value="Mfa2"/>
    <property type="match status" value="1"/>
</dbReference>
<keyword evidence="12" id="KW-1185">Reference proteome</keyword>
<sequence>MQKNKFRNCLQILPVLFLMAFVSASCIKDDLSGCPSPHVSGVTLQVKAFDADGGTLGSETIKDITLYVFNADKTLLDTLHISLTELVTLDYPGHDVLKLVAWGNGRQGGQTLPTLRQGDHLETAFVSLIQPQTRITYPVAGSPDDLFYGTIDIQTSADALSATGTLSARELPLRRKVSGVAVTARHLKEYVGSSDGDFHYILRKTGSMLDFYGLPNGTDVSYRPEASFNDQGHFVSSAFNILPTEEELRIDIYHRGVLRTTIISDSNGKPLRVAEGRLLNVLVDFDGAINVEVKVTDWGKLEIWKEF</sequence>
<dbReference type="Proteomes" id="UP000335496">
    <property type="component" value="Unassembled WGS sequence"/>
</dbReference>
<evidence type="ECO:0000256" key="2">
    <source>
        <dbReference type="ARBA" id="ARBA00007248"/>
    </source>
</evidence>
<comment type="subcellular location">
    <subcellularLocation>
        <location evidence="1">Cell outer membrane</location>
    </subcellularLocation>
</comment>
<evidence type="ECO:0000256" key="4">
    <source>
        <dbReference type="ARBA" id="ARBA00023136"/>
    </source>
</evidence>
<keyword evidence="6" id="KW-0998">Cell outer membrane</keyword>
<evidence type="ECO:0000256" key="8">
    <source>
        <dbReference type="SAM" id="SignalP"/>
    </source>
</evidence>
<evidence type="ECO:0000256" key="1">
    <source>
        <dbReference type="ARBA" id="ARBA00004442"/>
    </source>
</evidence>
<evidence type="ECO:0000313" key="12">
    <source>
        <dbReference type="Proteomes" id="UP000335496"/>
    </source>
</evidence>
<reference evidence="9 12" key="1">
    <citation type="journal article" date="2019" name="Nat. Med.">
        <title>A library of human gut bacterial isolates paired with longitudinal multiomics data enables mechanistic microbiome research.</title>
        <authorList>
            <person name="Poyet M."/>
            <person name="Groussin M."/>
            <person name="Gibbons S.M."/>
            <person name="Avila-Pacheco J."/>
            <person name="Jiang X."/>
            <person name="Kearney S.M."/>
            <person name="Perrotta A.R."/>
            <person name="Berdy B."/>
            <person name="Zhao S."/>
            <person name="Lieberman T.D."/>
            <person name="Swanson P.K."/>
            <person name="Smith M."/>
            <person name="Roesemann S."/>
            <person name="Alexander J.E."/>
            <person name="Rich S.A."/>
            <person name="Livny J."/>
            <person name="Vlamakis H."/>
            <person name="Clish C."/>
            <person name="Bullock K."/>
            <person name="Deik A."/>
            <person name="Scott J."/>
            <person name="Pierce K.A."/>
            <person name="Xavier R.J."/>
            <person name="Alm E.J."/>
        </authorList>
    </citation>
    <scope>NUCLEOTIDE SEQUENCE [LARGE SCALE GENOMIC DNA]</scope>
    <source>
        <strain evidence="9 12">BIOML-A1</strain>
    </source>
</reference>
<proteinExistence type="inferred from homology"/>
<reference evidence="10 11" key="2">
    <citation type="journal article" date="2019" name="Science, e1252229">
        <title>Invertible promoters mediate bacterial phase variation, antibiotic resistance, and host adaptation in the gut.</title>
        <authorList>
            <person name="Jiang X."/>
            <person name="Hall A.B."/>
            <person name="Arthur T.D."/>
            <person name="Plichta D.R."/>
            <person name="Covington C.T."/>
            <person name="Poyet M."/>
            <person name="Crothers J."/>
            <person name="Moses P.L."/>
            <person name="Tolonen A.C."/>
            <person name="Vlamakis H."/>
            <person name="Alm E.J."/>
            <person name="Xavier R.J."/>
        </authorList>
    </citation>
    <scope>NUCLEOTIDE SEQUENCE [LARGE SCALE GENOMIC DNA]</scope>
    <source>
        <strain evidence="11">bj_0095</strain>
        <strain evidence="10">Bj_0095</strain>
    </source>
</reference>
<keyword evidence="7" id="KW-0449">Lipoprotein</keyword>
<feature type="signal peptide" evidence="8">
    <location>
        <begin position="1"/>
        <end position="24"/>
    </location>
</feature>
<keyword evidence="5" id="KW-0564">Palmitate</keyword>
<name>A0A4Q5GNV2_9BACE</name>
<gene>
    <name evidence="10" type="ORF">EAJ03_17070</name>
    <name evidence="9" type="ORF">F2Z23_17430</name>
</gene>